<dbReference type="GO" id="GO:0009228">
    <property type="term" value="P:thiamine biosynthetic process"/>
    <property type="evidence" value="ECO:0007669"/>
    <property type="project" value="UniProtKB-KW"/>
</dbReference>
<dbReference type="KEGG" id="bvv:BHK69_28125"/>
<evidence type="ECO:0000256" key="1">
    <source>
        <dbReference type="ARBA" id="ARBA00004948"/>
    </source>
</evidence>
<name>A0A1D7U8T4_9HYPH</name>
<dbReference type="InterPro" id="IPR013785">
    <property type="entry name" value="Aldolase_TIM"/>
</dbReference>
<dbReference type="CDD" id="cd00564">
    <property type="entry name" value="TMP_TenI"/>
    <property type="match status" value="1"/>
</dbReference>
<sequence length="217" mass="22742">MSNAPTPTRLMLVTPLVADAEAMAFRLMQAFAGGDVAAVLLRLSEGDERSKIERVKRLVGPVQSANVALIVEAPALVATRGGADGVHLTNGPEAVAEARSSLKNERIIGAGSLRARHDAMDIGEAGVDYVMFGEPRPDGSLPLLAAVIERASWWAEIFETPCVAYAPDAESIAALVETGAEFVALGAWAFDEACDIRALVTQANVAIAAHAARKAAR</sequence>
<feature type="domain" description="Thiamine phosphate synthase/TenI" evidence="3">
    <location>
        <begin position="10"/>
        <end position="185"/>
    </location>
</feature>
<dbReference type="STRING" id="1526658.BHK69_28125"/>
<dbReference type="EMBL" id="CP017147">
    <property type="protein sequence ID" value="AOO83796.1"/>
    <property type="molecule type" value="Genomic_DNA"/>
</dbReference>
<dbReference type="PANTHER" id="PTHR20857:SF23">
    <property type="entry name" value="THIAMINE BIOSYNTHETIC BIFUNCTIONAL ENZYME"/>
    <property type="match status" value="1"/>
</dbReference>
<dbReference type="GO" id="GO:0004789">
    <property type="term" value="F:thiamine-phosphate diphosphorylase activity"/>
    <property type="evidence" value="ECO:0007669"/>
    <property type="project" value="TreeGrafter"/>
</dbReference>
<protein>
    <recommendedName>
        <fullName evidence="3">Thiamine phosphate synthase/TenI domain-containing protein</fullName>
    </recommendedName>
</protein>
<dbReference type="RefSeq" id="WP_069692990.1">
    <property type="nucleotide sequence ID" value="NZ_CP017147.1"/>
</dbReference>
<keyword evidence="5" id="KW-1185">Reference proteome</keyword>
<accession>A0A1D7U8T4</accession>
<dbReference type="InterPro" id="IPR036206">
    <property type="entry name" value="ThiamineP_synth_sf"/>
</dbReference>
<gene>
    <name evidence="4" type="ORF">BHK69_28125</name>
</gene>
<dbReference type="GO" id="GO:0005737">
    <property type="term" value="C:cytoplasm"/>
    <property type="evidence" value="ECO:0007669"/>
    <property type="project" value="TreeGrafter"/>
</dbReference>
<evidence type="ECO:0000313" key="5">
    <source>
        <dbReference type="Proteomes" id="UP000094969"/>
    </source>
</evidence>
<evidence type="ECO:0000256" key="2">
    <source>
        <dbReference type="ARBA" id="ARBA00022977"/>
    </source>
</evidence>
<comment type="pathway">
    <text evidence="1">Cofactor biosynthesis; thiamine diphosphate biosynthesis.</text>
</comment>
<proteinExistence type="predicted"/>
<reference evidence="4 5" key="1">
    <citation type="journal article" date="2015" name="Antonie Van Leeuwenhoek">
        <title>Bosea vaviloviae sp. nov., a new species of slow-growing rhizobia isolated from nodules of the relict species Vavilovia formosa (Stev.) Fed.</title>
        <authorList>
            <person name="Safronova V.I."/>
            <person name="Kuznetsova I.G."/>
            <person name="Sazanova A.L."/>
            <person name="Kimeklis A.K."/>
            <person name="Belimov A.A."/>
            <person name="Andronov E.E."/>
            <person name="Pinaev A.G."/>
            <person name="Chizhevskaya E.P."/>
            <person name="Pukhaev A.R."/>
            <person name="Popov K.P."/>
            <person name="Willems A."/>
            <person name="Tikhonovich I.A."/>
        </authorList>
    </citation>
    <scope>NUCLEOTIDE SEQUENCE [LARGE SCALE GENOMIC DNA]</scope>
    <source>
        <strain evidence="4 5">Vaf18</strain>
    </source>
</reference>
<dbReference type="OrthoDB" id="7159061at2"/>
<dbReference type="AlphaFoldDB" id="A0A1D7U8T4"/>
<dbReference type="Gene3D" id="3.20.20.70">
    <property type="entry name" value="Aldolase class I"/>
    <property type="match status" value="1"/>
</dbReference>
<dbReference type="PANTHER" id="PTHR20857">
    <property type="entry name" value="THIAMINE-PHOSPHATE PYROPHOSPHORYLASE"/>
    <property type="match status" value="1"/>
</dbReference>
<dbReference type="InterPro" id="IPR022998">
    <property type="entry name" value="ThiamineP_synth_TenI"/>
</dbReference>
<evidence type="ECO:0000259" key="3">
    <source>
        <dbReference type="Pfam" id="PF02581"/>
    </source>
</evidence>
<dbReference type="Proteomes" id="UP000094969">
    <property type="component" value="Chromosome"/>
</dbReference>
<evidence type="ECO:0000313" key="4">
    <source>
        <dbReference type="EMBL" id="AOO83796.1"/>
    </source>
</evidence>
<keyword evidence="2" id="KW-0784">Thiamine biosynthesis</keyword>
<dbReference type="Pfam" id="PF02581">
    <property type="entry name" value="TMP-TENI"/>
    <property type="match status" value="1"/>
</dbReference>
<organism evidence="4 5">
    <name type="scientific">Bosea vaviloviae</name>
    <dbReference type="NCBI Taxonomy" id="1526658"/>
    <lineage>
        <taxon>Bacteria</taxon>
        <taxon>Pseudomonadati</taxon>
        <taxon>Pseudomonadota</taxon>
        <taxon>Alphaproteobacteria</taxon>
        <taxon>Hyphomicrobiales</taxon>
        <taxon>Boseaceae</taxon>
        <taxon>Bosea</taxon>
    </lineage>
</organism>
<dbReference type="SUPFAM" id="SSF51391">
    <property type="entry name" value="Thiamin phosphate synthase"/>
    <property type="match status" value="1"/>
</dbReference>